<protein>
    <submittedName>
        <fullName evidence="1">Uncharacterized protein</fullName>
    </submittedName>
</protein>
<name>A0A3M7RXJ9_BRAPC</name>
<reference evidence="1 2" key="1">
    <citation type="journal article" date="2018" name="Sci. Rep.">
        <title>Genomic signatures of local adaptation to the degree of environmental predictability in rotifers.</title>
        <authorList>
            <person name="Franch-Gras L."/>
            <person name="Hahn C."/>
            <person name="Garcia-Roger E.M."/>
            <person name="Carmona M.J."/>
            <person name="Serra M."/>
            <person name="Gomez A."/>
        </authorList>
    </citation>
    <scope>NUCLEOTIDE SEQUENCE [LARGE SCALE GENOMIC DNA]</scope>
    <source>
        <strain evidence="1">HYR1</strain>
    </source>
</reference>
<keyword evidence="2" id="KW-1185">Reference proteome</keyword>
<evidence type="ECO:0000313" key="1">
    <source>
        <dbReference type="EMBL" id="RNA28236.1"/>
    </source>
</evidence>
<dbReference type="AlphaFoldDB" id="A0A3M7RXJ9"/>
<dbReference type="Proteomes" id="UP000276133">
    <property type="component" value="Unassembled WGS sequence"/>
</dbReference>
<accession>A0A3M7RXJ9</accession>
<evidence type="ECO:0000313" key="2">
    <source>
        <dbReference type="Proteomes" id="UP000276133"/>
    </source>
</evidence>
<proteinExistence type="predicted"/>
<gene>
    <name evidence="1" type="ORF">BpHYR1_000017</name>
</gene>
<dbReference type="EMBL" id="REGN01002414">
    <property type="protein sequence ID" value="RNA28236.1"/>
    <property type="molecule type" value="Genomic_DNA"/>
</dbReference>
<organism evidence="1 2">
    <name type="scientific">Brachionus plicatilis</name>
    <name type="common">Marine rotifer</name>
    <name type="synonym">Brachionus muelleri</name>
    <dbReference type="NCBI Taxonomy" id="10195"/>
    <lineage>
        <taxon>Eukaryota</taxon>
        <taxon>Metazoa</taxon>
        <taxon>Spiralia</taxon>
        <taxon>Gnathifera</taxon>
        <taxon>Rotifera</taxon>
        <taxon>Eurotatoria</taxon>
        <taxon>Monogononta</taxon>
        <taxon>Pseudotrocha</taxon>
        <taxon>Ploima</taxon>
        <taxon>Brachionidae</taxon>
        <taxon>Brachionus</taxon>
    </lineage>
</organism>
<sequence>MIFDMSPNPMSVIELNIIHAVEFELDLGYLHSLAFFKIFIINNSLFRKKIRLIFNDLNFILTISFHIYLKKKKIDSNKIFNNKQLPDQTILTIPLHYIASINYQVLKLLSTATDQS</sequence>
<comment type="caution">
    <text evidence="1">The sequence shown here is derived from an EMBL/GenBank/DDBJ whole genome shotgun (WGS) entry which is preliminary data.</text>
</comment>